<organism evidence="1 2">
    <name type="scientific">Carnobacterium divergens</name>
    <name type="common">Lactobacillus divergens</name>
    <dbReference type="NCBI Taxonomy" id="2748"/>
    <lineage>
        <taxon>Bacteria</taxon>
        <taxon>Bacillati</taxon>
        <taxon>Bacillota</taxon>
        <taxon>Bacilli</taxon>
        <taxon>Lactobacillales</taxon>
        <taxon>Carnobacteriaceae</taxon>
        <taxon>Carnobacterium</taxon>
    </lineage>
</organism>
<dbReference type="RefSeq" id="WP_311780759.1">
    <property type="nucleotide sequence ID" value="NZ_JALRMQ010000008.1"/>
</dbReference>
<gene>
    <name evidence="1" type="ORF">MX635_11060</name>
</gene>
<evidence type="ECO:0000313" key="1">
    <source>
        <dbReference type="EMBL" id="MDT1974933.1"/>
    </source>
</evidence>
<evidence type="ECO:0000313" key="2">
    <source>
        <dbReference type="Proteomes" id="UP001249945"/>
    </source>
</evidence>
<dbReference type="Proteomes" id="UP001249945">
    <property type="component" value="Unassembled WGS sequence"/>
</dbReference>
<name>A0AAW8RBX7_CARDV</name>
<protein>
    <submittedName>
        <fullName evidence="1">Uncharacterized protein</fullName>
    </submittedName>
</protein>
<dbReference type="AlphaFoldDB" id="A0AAW8RBX7"/>
<proteinExistence type="predicted"/>
<comment type="caution">
    <text evidence="1">The sequence shown here is derived from an EMBL/GenBank/DDBJ whole genome shotgun (WGS) entry which is preliminary data.</text>
</comment>
<accession>A0AAW8RBX7</accession>
<reference evidence="1" key="1">
    <citation type="submission" date="2022-04" db="EMBL/GenBank/DDBJ databases">
        <title>Draft genome sequences of lactic acid bacteria (LAB) strains involved in meat spoilage.</title>
        <authorList>
            <person name="Palevich N."/>
        </authorList>
    </citation>
    <scope>NUCLEOTIDE SEQUENCE</scope>
    <source>
        <strain evidence="1">9-14</strain>
    </source>
</reference>
<sequence>MKLTANQLGMILHGMYMSDYFKTEDLENSLEQLIADEKTIVVVENEELNSILKNETGLKSIDIDKIQILTNTITLVDTFTVQQIDSLLQMKPKLEALKIDVGFIVDSKLFEILQLKKENLLKIENEV</sequence>
<dbReference type="EMBL" id="JALRMR010000014">
    <property type="protein sequence ID" value="MDT1974933.1"/>
    <property type="molecule type" value="Genomic_DNA"/>
</dbReference>